<evidence type="ECO:0000256" key="1">
    <source>
        <dbReference type="SAM" id="MobiDB-lite"/>
    </source>
</evidence>
<proteinExistence type="predicted"/>
<reference evidence="2" key="1">
    <citation type="submission" date="2014-09" db="EMBL/GenBank/DDBJ databases">
        <authorList>
            <person name="Magalhaes I.L.F."/>
            <person name="Oliveira U."/>
            <person name="Santos F.R."/>
            <person name="Vidigal T.H.D.A."/>
            <person name="Brescovit A.D."/>
            <person name="Santos A.J."/>
        </authorList>
    </citation>
    <scope>NUCLEOTIDE SEQUENCE</scope>
    <source>
        <tissue evidence="2">Shoot tissue taken approximately 20 cm above the soil surface</tissue>
    </source>
</reference>
<organism evidence="2">
    <name type="scientific">Arundo donax</name>
    <name type="common">Giant reed</name>
    <name type="synonym">Donax arundinaceus</name>
    <dbReference type="NCBI Taxonomy" id="35708"/>
    <lineage>
        <taxon>Eukaryota</taxon>
        <taxon>Viridiplantae</taxon>
        <taxon>Streptophyta</taxon>
        <taxon>Embryophyta</taxon>
        <taxon>Tracheophyta</taxon>
        <taxon>Spermatophyta</taxon>
        <taxon>Magnoliopsida</taxon>
        <taxon>Liliopsida</taxon>
        <taxon>Poales</taxon>
        <taxon>Poaceae</taxon>
        <taxon>PACMAD clade</taxon>
        <taxon>Arundinoideae</taxon>
        <taxon>Arundineae</taxon>
        <taxon>Arundo</taxon>
    </lineage>
</organism>
<name>A0A0A9CKY4_ARUDO</name>
<dbReference type="EMBL" id="GBRH01221649">
    <property type="protein sequence ID" value="JAD76246.1"/>
    <property type="molecule type" value="Transcribed_RNA"/>
</dbReference>
<dbReference type="AlphaFoldDB" id="A0A0A9CKY4"/>
<sequence length="87" mass="9717">MNRAVSPACGHRRILLANPRWIWGRGSVEKECGQPLHGVPLQLHHTAPQIAVCSPHNSRSSPLPSRPRPILASHCRTRQNPLRPVTR</sequence>
<protein>
    <submittedName>
        <fullName evidence="2">Uncharacterized protein</fullName>
    </submittedName>
</protein>
<accession>A0A0A9CKY4</accession>
<evidence type="ECO:0000313" key="2">
    <source>
        <dbReference type="EMBL" id="JAD76246.1"/>
    </source>
</evidence>
<feature type="region of interest" description="Disordered" evidence="1">
    <location>
        <begin position="52"/>
        <end position="87"/>
    </location>
</feature>
<reference evidence="2" key="2">
    <citation type="journal article" date="2015" name="Data Brief">
        <title>Shoot transcriptome of the giant reed, Arundo donax.</title>
        <authorList>
            <person name="Barrero R.A."/>
            <person name="Guerrero F.D."/>
            <person name="Moolhuijzen P."/>
            <person name="Goolsby J.A."/>
            <person name="Tidwell J."/>
            <person name="Bellgard S.E."/>
            <person name="Bellgard M.I."/>
        </authorList>
    </citation>
    <scope>NUCLEOTIDE SEQUENCE</scope>
    <source>
        <tissue evidence="2">Shoot tissue taken approximately 20 cm above the soil surface</tissue>
    </source>
</reference>
<feature type="compositionally biased region" description="Low complexity" evidence="1">
    <location>
        <begin position="54"/>
        <end position="63"/>
    </location>
</feature>